<dbReference type="Proteomes" id="UP001168620">
    <property type="component" value="Unassembled WGS sequence"/>
</dbReference>
<keyword evidence="3" id="KW-1185">Reference proteome</keyword>
<proteinExistence type="predicted"/>
<gene>
    <name evidence="2" type="ORF">QWY28_05185</name>
</gene>
<dbReference type="Pfam" id="PF12867">
    <property type="entry name" value="DinB_2"/>
    <property type="match status" value="1"/>
</dbReference>
<dbReference type="NCBIfam" id="NF047843">
    <property type="entry name" value="MST_Rv0443"/>
    <property type="match status" value="1"/>
</dbReference>
<reference evidence="2" key="1">
    <citation type="submission" date="2023-06" db="EMBL/GenBank/DDBJ databases">
        <title>Draft genome sequence of Nocardioides sp. SOB77.</title>
        <authorList>
            <person name="Zhang G."/>
        </authorList>
    </citation>
    <scope>NUCLEOTIDE SEQUENCE</scope>
    <source>
        <strain evidence="2">SOB77</strain>
    </source>
</reference>
<dbReference type="InterPro" id="IPR024775">
    <property type="entry name" value="DinB-like"/>
</dbReference>
<protein>
    <submittedName>
        <fullName evidence="2">DinB family protein</fullName>
    </submittedName>
</protein>
<feature type="domain" description="DinB-like" evidence="1">
    <location>
        <begin position="20"/>
        <end position="158"/>
    </location>
</feature>
<dbReference type="Gene3D" id="1.20.120.450">
    <property type="entry name" value="dinb family like domain"/>
    <property type="match status" value="1"/>
</dbReference>
<accession>A0ABT8FCE0</accession>
<dbReference type="InterPro" id="IPR034660">
    <property type="entry name" value="DinB/YfiT-like"/>
</dbReference>
<comment type="caution">
    <text evidence="2">The sequence shown here is derived from an EMBL/GenBank/DDBJ whole genome shotgun (WGS) entry which is preliminary data.</text>
</comment>
<dbReference type="EMBL" id="JAUHJQ010000001">
    <property type="protein sequence ID" value="MDN4172326.1"/>
    <property type="molecule type" value="Genomic_DNA"/>
</dbReference>
<dbReference type="SUPFAM" id="SSF109854">
    <property type="entry name" value="DinB/YfiT-like putative metalloenzymes"/>
    <property type="match status" value="1"/>
</dbReference>
<evidence type="ECO:0000313" key="2">
    <source>
        <dbReference type="EMBL" id="MDN4172326.1"/>
    </source>
</evidence>
<evidence type="ECO:0000259" key="1">
    <source>
        <dbReference type="Pfam" id="PF12867"/>
    </source>
</evidence>
<organism evidence="2 3">
    <name type="scientific">Nocardioides oceani</name>
    <dbReference type="NCBI Taxonomy" id="3058369"/>
    <lineage>
        <taxon>Bacteria</taxon>
        <taxon>Bacillati</taxon>
        <taxon>Actinomycetota</taxon>
        <taxon>Actinomycetes</taxon>
        <taxon>Propionibacteriales</taxon>
        <taxon>Nocardioidaceae</taxon>
        <taxon>Nocardioides</taxon>
    </lineage>
</organism>
<dbReference type="RefSeq" id="WP_300951218.1">
    <property type="nucleotide sequence ID" value="NZ_JAUHJQ010000001.1"/>
</dbReference>
<sequence>MTPAELMVDAFGRVVESGTAVVDGLTEEQLAARPAPDANSIVWLVWHLARVQDDHVADVAGREPVWTAQGYAERFDLPFDEGATGYGQDAEAVGRVRASAELLAAYLRAVHEQTVAFLDTVTAEDLDRVVDEDWDPPVTLGARLVSVLDDDTQHVGQAAYVRGLLGA</sequence>
<name>A0ABT8FCE0_9ACTN</name>
<evidence type="ECO:0000313" key="3">
    <source>
        <dbReference type="Proteomes" id="UP001168620"/>
    </source>
</evidence>